<dbReference type="PRINTS" id="PR00039">
    <property type="entry name" value="HTHLYSR"/>
</dbReference>
<dbReference type="RefSeq" id="WP_283230980.1">
    <property type="nucleotide sequence ID" value="NZ_JASGBQ010000014.1"/>
</dbReference>
<dbReference type="SUPFAM" id="SSF46785">
    <property type="entry name" value="Winged helix' DNA-binding domain"/>
    <property type="match status" value="1"/>
</dbReference>
<dbReference type="GO" id="GO:0003677">
    <property type="term" value="F:DNA binding"/>
    <property type="evidence" value="ECO:0007669"/>
    <property type="project" value="UniProtKB-KW"/>
</dbReference>
<dbReference type="InterPro" id="IPR036388">
    <property type="entry name" value="WH-like_DNA-bd_sf"/>
</dbReference>
<name>A0AAP4F0V0_9FIRM</name>
<dbReference type="Proteomes" id="UP001300383">
    <property type="component" value="Unassembled WGS sequence"/>
</dbReference>
<gene>
    <name evidence="6" type="ORF">QJ036_08640</name>
</gene>
<dbReference type="Pfam" id="PF00126">
    <property type="entry name" value="HTH_1"/>
    <property type="match status" value="1"/>
</dbReference>
<dbReference type="CDD" id="cd05466">
    <property type="entry name" value="PBP2_LTTR_substrate"/>
    <property type="match status" value="1"/>
</dbReference>
<dbReference type="GO" id="GO:0005829">
    <property type="term" value="C:cytosol"/>
    <property type="evidence" value="ECO:0007669"/>
    <property type="project" value="TreeGrafter"/>
</dbReference>
<evidence type="ECO:0000259" key="5">
    <source>
        <dbReference type="PROSITE" id="PS50931"/>
    </source>
</evidence>
<dbReference type="PROSITE" id="PS50931">
    <property type="entry name" value="HTH_LYSR"/>
    <property type="match status" value="1"/>
</dbReference>
<dbReference type="InterPro" id="IPR050950">
    <property type="entry name" value="HTH-type_LysR_regulators"/>
</dbReference>
<dbReference type="SUPFAM" id="SSF53850">
    <property type="entry name" value="Periplasmic binding protein-like II"/>
    <property type="match status" value="1"/>
</dbReference>
<evidence type="ECO:0000256" key="3">
    <source>
        <dbReference type="ARBA" id="ARBA00023125"/>
    </source>
</evidence>
<dbReference type="FunFam" id="1.10.10.10:FF:000001">
    <property type="entry name" value="LysR family transcriptional regulator"/>
    <property type="match status" value="1"/>
</dbReference>
<proteinExistence type="inferred from homology"/>
<reference evidence="6 7" key="1">
    <citation type="submission" date="2023-05" db="EMBL/GenBank/DDBJ databases">
        <title>[ruminococcus] sp. nov., isolated from a pig farm feces dump.</title>
        <authorList>
            <person name="Chang Y.-H."/>
        </authorList>
    </citation>
    <scope>NUCLEOTIDE SEQUENCE [LARGE SCALE GENOMIC DNA]</scope>
    <source>
        <strain evidence="6 7">YH-rum2234</strain>
    </source>
</reference>
<evidence type="ECO:0000313" key="7">
    <source>
        <dbReference type="Proteomes" id="UP001300383"/>
    </source>
</evidence>
<dbReference type="PANTHER" id="PTHR30419">
    <property type="entry name" value="HTH-TYPE TRANSCRIPTIONAL REGULATOR YBHD"/>
    <property type="match status" value="1"/>
</dbReference>
<evidence type="ECO:0000313" key="6">
    <source>
        <dbReference type="EMBL" id="MDI9242533.1"/>
    </source>
</evidence>
<dbReference type="Gene3D" id="1.10.10.10">
    <property type="entry name" value="Winged helix-like DNA-binding domain superfamily/Winged helix DNA-binding domain"/>
    <property type="match status" value="1"/>
</dbReference>
<evidence type="ECO:0000256" key="4">
    <source>
        <dbReference type="ARBA" id="ARBA00023163"/>
    </source>
</evidence>
<keyword evidence="3" id="KW-0238">DNA-binding</keyword>
<dbReference type="AlphaFoldDB" id="A0AAP4F0V0"/>
<dbReference type="Pfam" id="PF03466">
    <property type="entry name" value="LysR_substrate"/>
    <property type="match status" value="1"/>
</dbReference>
<evidence type="ECO:0000256" key="2">
    <source>
        <dbReference type="ARBA" id="ARBA00023015"/>
    </source>
</evidence>
<dbReference type="InterPro" id="IPR000847">
    <property type="entry name" value="LysR_HTH_N"/>
</dbReference>
<accession>A0AAP4F0V0</accession>
<feature type="domain" description="HTH lysR-type" evidence="5">
    <location>
        <begin position="1"/>
        <end position="58"/>
    </location>
</feature>
<keyword evidence="7" id="KW-1185">Reference proteome</keyword>
<sequence>MDLKQFRYFVTVVNEGTISAAAEKLHMTQPPLSTQLKLLEEEAGCLLFERGPRSIRLTDAGKMLYERAVTLLHMSSLLKEELREYRHGSHGTLRLGIVSSVNSTLFCQWFRGFHESHPDIQFELSEDNTYGLLDKLRNGLIELAIVRTPFPSGDFQCIPLKKEAILAAGHKHLFQNPDISHKISPSSDGKISLEALSALPLILYRRWEPVLKEAFHSRNLSLEPLCKNDDARTTAFWADAGLGVGILPESAVSLFRNPETVWKTIDDEELTSTITLIHGKNSYLSAAAKAFGEYLRELYGVSGS</sequence>
<keyword evidence="2" id="KW-0805">Transcription regulation</keyword>
<protein>
    <submittedName>
        <fullName evidence="6">LysR family transcriptional regulator</fullName>
    </submittedName>
</protein>
<evidence type="ECO:0000256" key="1">
    <source>
        <dbReference type="ARBA" id="ARBA00009437"/>
    </source>
</evidence>
<comment type="similarity">
    <text evidence="1">Belongs to the LysR transcriptional regulatory family.</text>
</comment>
<dbReference type="InterPro" id="IPR036390">
    <property type="entry name" value="WH_DNA-bd_sf"/>
</dbReference>
<organism evidence="6 7">
    <name type="scientific">Fusibacillus kribbianus</name>
    <dbReference type="NCBI Taxonomy" id="3044208"/>
    <lineage>
        <taxon>Bacteria</taxon>
        <taxon>Bacillati</taxon>
        <taxon>Bacillota</taxon>
        <taxon>Clostridia</taxon>
        <taxon>Lachnospirales</taxon>
        <taxon>Lachnospiraceae</taxon>
        <taxon>Fusibacillus</taxon>
    </lineage>
</organism>
<dbReference type="InterPro" id="IPR005119">
    <property type="entry name" value="LysR_subst-bd"/>
</dbReference>
<dbReference type="EMBL" id="JASGBQ010000014">
    <property type="protein sequence ID" value="MDI9242533.1"/>
    <property type="molecule type" value="Genomic_DNA"/>
</dbReference>
<dbReference type="GO" id="GO:0003700">
    <property type="term" value="F:DNA-binding transcription factor activity"/>
    <property type="evidence" value="ECO:0007669"/>
    <property type="project" value="InterPro"/>
</dbReference>
<comment type="caution">
    <text evidence="6">The sequence shown here is derived from an EMBL/GenBank/DDBJ whole genome shotgun (WGS) entry which is preliminary data.</text>
</comment>
<keyword evidence="4" id="KW-0804">Transcription</keyword>
<dbReference type="Gene3D" id="3.40.190.290">
    <property type="match status" value="1"/>
</dbReference>